<dbReference type="OrthoDB" id="542841at2759"/>
<dbReference type="EMBL" id="PUHR01000012">
    <property type="protein sequence ID" value="KAG0671431.1"/>
    <property type="molecule type" value="Genomic_DNA"/>
</dbReference>
<dbReference type="PRINTS" id="PR00139">
    <property type="entry name" value="ASNGLNASE"/>
</dbReference>
<dbReference type="InterPro" id="IPR020827">
    <property type="entry name" value="Asparaginase/glutaminase_AS1"/>
</dbReference>
<dbReference type="PROSITE" id="PS00144">
    <property type="entry name" value="ASN_GLN_ASE_1"/>
    <property type="match status" value="1"/>
</dbReference>
<dbReference type="EC" id="3.5.1.1" evidence="2"/>
<dbReference type="Pfam" id="PF00710">
    <property type="entry name" value="Asparaginase"/>
    <property type="match status" value="1"/>
</dbReference>
<dbReference type="InterPro" id="IPR004550">
    <property type="entry name" value="AsnASE_II"/>
</dbReference>
<evidence type="ECO:0000256" key="2">
    <source>
        <dbReference type="ARBA" id="ARBA00012920"/>
    </source>
</evidence>
<dbReference type="Proteomes" id="UP000750334">
    <property type="component" value="Unassembled WGS sequence"/>
</dbReference>
<feature type="binding site" evidence="6">
    <location>
        <begin position="96"/>
        <end position="97"/>
    </location>
    <ligand>
        <name>substrate</name>
    </ligand>
</feature>
<dbReference type="InterPro" id="IPR037152">
    <property type="entry name" value="L-asparaginase_N_sf"/>
</dbReference>
<keyword evidence="3" id="KW-0378">Hydrolase</keyword>
<name>A0A9P7BCR1_MAUEX</name>
<comment type="similarity">
    <text evidence="1 9">Belongs to the asparaginase 1 family.</text>
</comment>
<feature type="active site" evidence="7">
    <location>
        <position position="18"/>
    </location>
</feature>
<dbReference type="PIRSF" id="PIRSF001220">
    <property type="entry name" value="L-ASNase_gatD"/>
    <property type="match status" value="1"/>
</dbReference>
<dbReference type="InterPro" id="IPR027474">
    <property type="entry name" value="L-asparaginase_N"/>
</dbReference>
<dbReference type="PANTHER" id="PTHR11707:SF28">
    <property type="entry name" value="60 KDA LYSOPHOSPHOLIPASE"/>
    <property type="match status" value="1"/>
</dbReference>
<dbReference type="InterPro" id="IPR027473">
    <property type="entry name" value="L-asparaginase_C"/>
</dbReference>
<dbReference type="InterPro" id="IPR027475">
    <property type="entry name" value="Asparaginase/glutaminase_AS2"/>
</dbReference>
<dbReference type="PROSITE" id="PS00917">
    <property type="entry name" value="ASN_GLN_ASE_2"/>
    <property type="match status" value="1"/>
</dbReference>
<evidence type="ECO:0000256" key="3">
    <source>
        <dbReference type="ARBA" id="ARBA00022801"/>
    </source>
</evidence>
<dbReference type="AlphaFoldDB" id="A0A9P7BCR1"/>
<comment type="catalytic activity">
    <reaction evidence="4">
        <text>L-asparagine + H2O = L-aspartate + NH4(+)</text>
        <dbReference type="Rhea" id="RHEA:21016"/>
        <dbReference type="ChEBI" id="CHEBI:15377"/>
        <dbReference type="ChEBI" id="CHEBI:28938"/>
        <dbReference type="ChEBI" id="CHEBI:29991"/>
        <dbReference type="ChEBI" id="CHEBI:58048"/>
        <dbReference type="EC" id="3.5.1.1"/>
    </reaction>
</comment>
<dbReference type="InterPro" id="IPR036152">
    <property type="entry name" value="Asp/glu_Ase-like_sf"/>
</dbReference>
<dbReference type="SMART" id="SM00870">
    <property type="entry name" value="Asparaginase"/>
    <property type="match status" value="1"/>
</dbReference>
<dbReference type="Gene3D" id="3.40.50.1170">
    <property type="entry name" value="L-asparaginase, N-terminal domain"/>
    <property type="match status" value="1"/>
</dbReference>
<dbReference type="InterPro" id="IPR006034">
    <property type="entry name" value="Asparaginase/glutaminase-like"/>
</dbReference>
<dbReference type="PROSITE" id="PS51732">
    <property type="entry name" value="ASN_GLN_ASE_3"/>
    <property type="match status" value="1"/>
</dbReference>
<comment type="caution">
    <text evidence="12">The sequence shown here is derived from an EMBL/GenBank/DDBJ whole genome shotgun (WGS) entry which is preliminary data.</text>
</comment>
<dbReference type="GO" id="GO:0004067">
    <property type="term" value="F:asparaginase activity"/>
    <property type="evidence" value="ECO:0007669"/>
    <property type="project" value="UniProtKB-UniRule"/>
</dbReference>
<evidence type="ECO:0000256" key="6">
    <source>
        <dbReference type="PIRSR" id="PIRSR001220-2"/>
    </source>
</evidence>
<reference evidence="12 13" key="1">
    <citation type="submission" date="2020-11" db="EMBL/GenBank/DDBJ databases">
        <title>Kefir isolates.</title>
        <authorList>
            <person name="Marcisauskas S."/>
            <person name="Kim Y."/>
            <person name="Blasche S."/>
        </authorList>
    </citation>
    <scope>NUCLEOTIDE SEQUENCE [LARGE SCALE GENOMIC DNA]</scope>
    <source>
        <strain evidence="12 13">OG2</strain>
    </source>
</reference>
<evidence type="ECO:0000259" key="10">
    <source>
        <dbReference type="Pfam" id="PF00710"/>
    </source>
</evidence>
<feature type="domain" description="L-asparaginase N-terminal" evidence="10">
    <location>
        <begin position="9"/>
        <end position="200"/>
    </location>
</feature>
<dbReference type="GO" id="GO:0006530">
    <property type="term" value="P:L-asparagine catabolic process"/>
    <property type="evidence" value="ECO:0007669"/>
    <property type="project" value="UniProtKB-ARBA"/>
</dbReference>
<evidence type="ECO:0000313" key="12">
    <source>
        <dbReference type="EMBL" id="KAG0671431.1"/>
    </source>
</evidence>
<protein>
    <recommendedName>
        <fullName evidence="2">asparaginase</fullName>
        <ecNumber evidence="2">3.5.1.1</ecNumber>
    </recommendedName>
</protein>
<evidence type="ECO:0000256" key="8">
    <source>
        <dbReference type="PROSITE-ProRule" id="PRU10100"/>
    </source>
</evidence>
<dbReference type="PIRSF" id="PIRSF500176">
    <property type="entry name" value="L_ASNase"/>
    <property type="match status" value="1"/>
</dbReference>
<dbReference type="Pfam" id="PF17763">
    <property type="entry name" value="Asparaginase_C"/>
    <property type="match status" value="1"/>
</dbReference>
<dbReference type="PANTHER" id="PTHR11707">
    <property type="entry name" value="L-ASPARAGINASE"/>
    <property type="match status" value="1"/>
</dbReference>
<dbReference type="SUPFAM" id="SSF53774">
    <property type="entry name" value="Glutaminase/Asparaginase"/>
    <property type="match status" value="1"/>
</dbReference>
<keyword evidence="13" id="KW-1185">Reference proteome</keyword>
<evidence type="ECO:0000256" key="7">
    <source>
        <dbReference type="PROSITE-ProRule" id="PRU10099"/>
    </source>
</evidence>
<evidence type="ECO:0000256" key="9">
    <source>
        <dbReference type="RuleBase" id="RU004456"/>
    </source>
</evidence>
<accession>A0A9P7BCR1</accession>
<feature type="active site" description="O-isoaspartyl threonine intermediate" evidence="5">
    <location>
        <position position="18"/>
    </location>
</feature>
<evidence type="ECO:0000256" key="4">
    <source>
        <dbReference type="ARBA" id="ARBA00049366"/>
    </source>
</evidence>
<evidence type="ECO:0000256" key="1">
    <source>
        <dbReference type="ARBA" id="ARBA00010518"/>
    </source>
</evidence>
<dbReference type="InterPro" id="IPR040919">
    <property type="entry name" value="Asparaginase_C"/>
</dbReference>
<feature type="domain" description="Asparaginase/glutaminase C-terminal" evidence="11">
    <location>
        <begin position="226"/>
        <end position="334"/>
    </location>
</feature>
<dbReference type="CDD" id="cd08964">
    <property type="entry name" value="L-asparaginase_II"/>
    <property type="match status" value="1"/>
</dbReference>
<evidence type="ECO:0000313" key="13">
    <source>
        <dbReference type="Proteomes" id="UP000750334"/>
    </source>
</evidence>
<feature type="active site" evidence="8">
    <location>
        <position position="96"/>
    </location>
</feature>
<dbReference type="Gene3D" id="3.40.50.40">
    <property type="match status" value="1"/>
</dbReference>
<feature type="binding site" evidence="6">
    <location>
        <position position="64"/>
    </location>
    <ligand>
        <name>substrate</name>
    </ligand>
</feature>
<sequence>MSSVNTLPRIKILATGGTIAAKGSSMTRAIDYKFEVGAQEMLAAIPDISQLATIDYEQVCNVDSKDINQDILLAIYSGIKGALNDGYDGIVVTHGTDTLAETTYFIENTIDEGDTPIVFVGSLRPSTSSSPDGPMNLYEAICVAVDPNSKGRGVLVAINDQISTGYNLMKTSANGLGAFGMKNGILGTFVNNKVCYYFKPTKPVGCQNFDISNEISSKGKLDLPIVYIIYGHQCFDTAMIDHLAKHVDGFVIATMGSGTLPKELNTKLANLSVPVVYSKKAAEGLIPSTNLPAVESRKFSNVIASGFLNPEKSRILLQLCLLKNESVNSIREKFSEVYGG</sequence>
<dbReference type="FunFam" id="3.40.50.1170:FF:000001">
    <property type="entry name" value="L-asparaginase 2"/>
    <property type="match status" value="1"/>
</dbReference>
<evidence type="ECO:0000256" key="5">
    <source>
        <dbReference type="PIRSR" id="PIRSR001220-1"/>
    </source>
</evidence>
<dbReference type="NCBIfam" id="TIGR00520">
    <property type="entry name" value="asnASE_II"/>
    <property type="match status" value="1"/>
</dbReference>
<gene>
    <name evidence="12" type="ORF">C6P45_000598</name>
</gene>
<organism evidence="12 13">
    <name type="scientific">Maudiozyma exigua</name>
    <name type="common">Yeast</name>
    <name type="synonym">Kazachstania exigua</name>
    <dbReference type="NCBI Taxonomy" id="34358"/>
    <lineage>
        <taxon>Eukaryota</taxon>
        <taxon>Fungi</taxon>
        <taxon>Dikarya</taxon>
        <taxon>Ascomycota</taxon>
        <taxon>Saccharomycotina</taxon>
        <taxon>Saccharomycetes</taxon>
        <taxon>Saccharomycetales</taxon>
        <taxon>Saccharomycetaceae</taxon>
        <taxon>Maudiozyma</taxon>
    </lineage>
</organism>
<evidence type="ECO:0000259" key="11">
    <source>
        <dbReference type="Pfam" id="PF17763"/>
    </source>
</evidence>
<proteinExistence type="inferred from homology"/>